<evidence type="ECO:0000313" key="12">
    <source>
        <dbReference type="Proteomes" id="UP000319801"/>
    </source>
</evidence>
<dbReference type="GO" id="GO:0051011">
    <property type="term" value="F:microtubule minus-end binding"/>
    <property type="evidence" value="ECO:0007669"/>
    <property type="project" value="TreeGrafter"/>
</dbReference>
<feature type="region of interest" description="Disordered" evidence="8">
    <location>
        <begin position="644"/>
        <end position="713"/>
    </location>
</feature>
<dbReference type="InterPro" id="IPR022613">
    <property type="entry name" value="CH_CAMSAP_2"/>
</dbReference>
<dbReference type="InterPro" id="IPR036872">
    <property type="entry name" value="CH_dom_sf"/>
</dbReference>
<feature type="region of interest" description="Disordered" evidence="8">
    <location>
        <begin position="275"/>
        <end position="299"/>
    </location>
</feature>
<comment type="domain">
    <text evidence="6">The CKK domain binds microtubules.</text>
</comment>
<dbReference type="InterPro" id="IPR031372">
    <property type="entry name" value="CAMSAP_CC1"/>
</dbReference>
<dbReference type="PROSITE" id="PS50021">
    <property type="entry name" value="CH"/>
    <property type="match status" value="1"/>
</dbReference>
<proteinExistence type="inferred from homology"/>
<feature type="compositionally biased region" description="Basic and acidic residues" evidence="8">
    <location>
        <begin position="687"/>
        <end position="698"/>
    </location>
</feature>
<comment type="caution">
    <text evidence="11">The sequence shown here is derived from an EMBL/GenBank/DDBJ whole genome shotgun (WGS) entry which is preliminary data.</text>
</comment>
<feature type="compositionally biased region" description="Polar residues" evidence="8">
    <location>
        <begin position="369"/>
        <end position="378"/>
    </location>
</feature>
<feature type="compositionally biased region" description="Low complexity" evidence="8">
    <location>
        <begin position="568"/>
        <end position="578"/>
    </location>
</feature>
<feature type="compositionally biased region" description="Polar residues" evidence="8">
    <location>
        <begin position="589"/>
        <end position="601"/>
    </location>
</feature>
<feature type="compositionally biased region" description="Polar residues" evidence="8">
    <location>
        <begin position="1142"/>
        <end position="1154"/>
    </location>
</feature>
<evidence type="ECO:0000256" key="3">
    <source>
        <dbReference type="ARBA" id="ARBA00022701"/>
    </source>
</evidence>
<feature type="compositionally biased region" description="Basic and acidic residues" evidence="8">
    <location>
        <begin position="644"/>
        <end position="654"/>
    </location>
</feature>
<dbReference type="InterPro" id="IPR038209">
    <property type="entry name" value="CKK_dom_sf"/>
</dbReference>
<feature type="region of interest" description="Disordered" evidence="8">
    <location>
        <begin position="447"/>
        <end position="605"/>
    </location>
</feature>
<keyword evidence="4 7" id="KW-0175">Coiled coil</keyword>
<dbReference type="PANTHER" id="PTHR21595">
    <property type="entry name" value="PATRONIN"/>
    <property type="match status" value="1"/>
</dbReference>
<dbReference type="FunFam" id="3.10.20.360:FF:000001">
    <property type="entry name" value="Calmodulin-regulated spectrin-associated protein 3 isoform 2"/>
    <property type="match status" value="1"/>
</dbReference>
<reference evidence="11 12" key="1">
    <citation type="journal article" date="2019" name="Genome Biol. Evol.">
        <title>Whole-Genome Sequencing of the Giant Devil Catfish, Bagarius yarrelli.</title>
        <authorList>
            <person name="Jiang W."/>
            <person name="Lv Y."/>
            <person name="Cheng L."/>
            <person name="Yang K."/>
            <person name="Chao B."/>
            <person name="Wang X."/>
            <person name="Li Y."/>
            <person name="Pan X."/>
            <person name="You X."/>
            <person name="Zhang Y."/>
            <person name="Yang J."/>
            <person name="Li J."/>
            <person name="Zhang X."/>
            <person name="Liu S."/>
            <person name="Sun C."/>
            <person name="Yang J."/>
            <person name="Shi Q."/>
        </authorList>
    </citation>
    <scope>NUCLEOTIDE SEQUENCE [LARGE SCALE GENOMIC DNA]</scope>
    <source>
        <strain evidence="11">JWS20170419001</strain>
        <tissue evidence="11">Muscle</tissue>
    </source>
</reference>
<feature type="compositionally biased region" description="Basic and acidic residues" evidence="8">
    <location>
        <begin position="1017"/>
        <end position="1050"/>
    </location>
</feature>
<dbReference type="GO" id="GO:0031122">
    <property type="term" value="P:cytoplasmic microtubule organization"/>
    <property type="evidence" value="ECO:0007669"/>
    <property type="project" value="TreeGrafter"/>
</dbReference>
<feature type="domain" description="Calponin-homology (CH)" evidence="9">
    <location>
        <begin position="141"/>
        <end position="261"/>
    </location>
</feature>
<feature type="region of interest" description="Disordered" evidence="8">
    <location>
        <begin position="1017"/>
        <end position="1080"/>
    </location>
</feature>
<feature type="compositionally biased region" description="Polar residues" evidence="8">
    <location>
        <begin position="772"/>
        <end position="783"/>
    </location>
</feature>
<dbReference type="GO" id="GO:0007026">
    <property type="term" value="P:negative regulation of microtubule depolymerization"/>
    <property type="evidence" value="ECO:0007669"/>
    <property type="project" value="TreeGrafter"/>
</dbReference>
<evidence type="ECO:0000256" key="5">
    <source>
        <dbReference type="ARBA" id="ARBA00023212"/>
    </source>
</evidence>
<feature type="compositionally biased region" description="Basic and acidic residues" evidence="8">
    <location>
        <begin position="784"/>
        <end position="793"/>
    </location>
</feature>
<evidence type="ECO:0000259" key="10">
    <source>
        <dbReference type="PROSITE" id="PS51508"/>
    </source>
</evidence>
<feature type="region of interest" description="Disordered" evidence="8">
    <location>
        <begin position="961"/>
        <end position="989"/>
    </location>
</feature>
<evidence type="ECO:0000259" key="9">
    <source>
        <dbReference type="PROSITE" id="PS50021"/>
    </source>
</evidence>
<feature type="region of interest" description="Disordered" evidence="8">
    <location>
        <begin position="1100"/>
        <end position="1126"/>
    </location>
</feature>
<dbReference type="Pfam" id="PF08683">
    <property type="entry name" value="CAMSAP_CKK"/>
    <property type="match status" value="1"/>
</dbReference>
<dbReference type="InterPro" id="IPR014797">
    <property type="entry name" value="CKK_CAMSAP"/>
</dbReference>
<dbReference type="EMBL" id="VCAZ01000067">
    <property type="protein sequence ID" value="TSO47196.1"/>
    <property type="molecule type" value="Genomic_DNA"/>
</dbReference>
<sequence>MEGERAREALGEARERDMKGRERDHGGEESGGETSRKSERDMEGWRESERKIITTERTYSLLHAGGPGANGTPKDNTVLLQNLGQKGVTPKDQNTPVTEADLQHRPVKMSAHLAVMDALMAVGAMETLRVSGGVERLGGEDDWERALLHWVNTLRYRKEKLQSKLKPWFPVVKEVKDLSNGCAVAAVIHYYCPGLLRLEDVSMKESMSLADSLYNLQLIREFCESCLKSCCPLVLEDILYSPPELQVNILSFLAELLYWFEVFKPEFVQPLNSTELTDSSKRTENGNSGSGRSSPSIFKRPFLPISPATPIPGSLNQSTSMSHVEAAGRSWSKNPLSRPLSSAVSFSIPFGLDSDVDIVMGNPVILRSVSSDNLNPAGQSVKRVHYTPPEDISRSPGPNGSQRASWASRSPAVPLLAEENGVDDSDASGLPTIEEALQIIHNEGKMEPRLHPEGAPDGFYLHSPDDPASRRHNGSPAIDSTSSGAGMQYKPTGSASRTRRTSDGSRDDDSVLRDGSVDSDASEDFPKTQSTPATPAAGARVGNLSGHETPDSGVRMTSFAERKKKLTQEQPTPTEEPQMTTWVAKKTQESPSKSPALNSEMSELGARLEEKRKAIEAQKRRIEAIFAKHRQRLGKSAFLQLKKEQGECEGREGSADLDGTSSTEKDLRRMSLDERLARIESDEDDSKQERELPPDHAKVQTSAQQTSRNQMLVGTIGEKTNVPLGDYNNAVTKLNAALSSLQSDMQRLSEQQNMLLQKKAPSANQAWVIPPSTKSSNAATPQRLSRESTRDLIHNSASSSPSPSRRISAQAVPPKSPGSHRRAQSAPPKSPKNQHYSRTAEPKAPTLTRVITAPHNVDNIPHRRKVSPWQYKDQSSSSFSIGSPVPFGDSRPSSRPLSEDTSDEQTVFTLELEGGPNHFSNRREHQGGSSSGAPSECSFESDIPAAAFHRKHSNLIEIPLSSLEGEDAEHVPDTTSDSMSDHTEPELKGGVGFFFKQEETRPEDEMAQRRAALLEKQQKRAEEMKRKKQEQEREKEASRRNSVDELERPQTPRTPPPVQTPPSEGTLHRRGVFTRQEYERRHQLKIMEDLDKVLRQKPTTVRGVKKQRPKTMFRDDSGLSRSPAKGLLGSRLNKVYSQSTMNLSSMTNESGTLTRKSPSRSHSPSRLMSPGRMATLNGDKDWENASTLSSPASIPEYTGPKLYKEPSFKSNKFIIHNAISHCCLAGKVNEPQKNKIIEEMEKSTANHFLILFRDSSCQFRAVYTMNPETEELVRLTGIGPRIVSLSVVESIYKYSSDRKQFSVIPSKTMSMSVDAFTVPNQLWQAKRPGTPKKLGTPK</sequence>
<feature type="coiled-coil region" evidence="7">
    <location>
        <begin position="731"/>
        <end position="758"/>
    </location>
</feature>
<feature type="region of interest" description="Disordered" evidence="8">
    <location>
        <begin position="1"/>
        <end position="46"/>
    </location>
</feature>
<feature type="compositionally biased region" description="Basic and acidic residues" evidence="8">
    <location>
        <begin position="663"/>
        <end position="680"/>
    </location>
</feature>
<feature type="compositionally biased region" description="Polar residues" evidence="8">
    <location>
        <begin position="396"/>
        <end position="408"/>
    </location>
</feature>
<feature type="region of interest" description="Disordered" evidence="8">
    <location>
        <begin position="762"/>
        <end position="938"/>
    </location>
</feature>
<evidence type="ECO:0000256" key="2">
    <source>
        <dbReference type="ARBA" id="ARBA00022490"/>
    </source>
</evidence>
<dbReference type="Pfam" id="PF17095">
    <property type="entry name" value="CAMSAP_CC1"/>
    <property type="match status" value="1"/>
</dbReference>
<evidence type="ECO:0000256" key="7">
    <source>
        <dbReference type="SAM" id="Coils"/>
    </source>
</evidence>
<accession>A0A556UF29</accession>
<protein>
    <submittedName>
        <fullName evidence="11">Calmodulin-regulated spectrin-associated protein 3</fullName>
    </submittedName>
</protein>
<keyword evidence="3 6" id="KW-0493">Microtubule</keyword>
<evidence type="ECO:0000256" key="1">
    <source>
        <dbReference type="ARBA" id="ARBA00004245"/>
    </source>
</evidence>
<dbReference type="PROSITE" id="PS51508">
    <property type="entry name" value="CKK"/>
    <property type="match status" value="1"/>
</dbReference>
<evidence type="ECO:0000256" key="6">
    <source>
        <dbReference type="PROSITE-ProRule" id="PRU00841"/>
    </source>
</evidence>
<feature type="compositionally biased region" description="Low complexity" evidence="8">
    <location>
        <begin position="285"/>
        <end position="296"/>
    </location>
</feature>
<dbReference type="PANTHER" id="PTHR21595:SF2">
    <property type="entry name" value="CALMODULIN-REGULATED SPECTRIN-ASSOCIATED PROTEIN 3"/>
    <property type="match status" value="1"/>
</dbReference>
<dbReference type="Proteomes" id="UP000319801">
    <property type="component" value="Unassembled WGS sequence"/>
</dbReference>
<feature type="compositionally biased region" description="Low complexity" evidence="8">
    <location>
        <begin position="1160"/>
        <end position="1170"/>
    </location>
</feature>
<dbReference type="SUPFAM" id="SSF50346">
    <property type="entry name" value="PRC-barrel domain"/>
    <property type="match status" value="1"/>
</dbReference>
<feature type="compositionally biased region" description="Polar residues" evidence="8">
    <location>
        <begin position="699"/>
        <end position="712"/>
    </location>
</feature>
<feature type="compositionally biased region" description="Low complexity" evidence="8">
    <location>
        <begin position="796"/>
        <end position="809"/>
    </location>
</feature>
<dbReference type="Gene3D" id="3.10.20.360">
    <property type="entry name" value="CKK domain"/>
    <property type="match status" value="1"/>
</dbReference>
<keyword evidence="2" id="KW-0963">Cytoplasm</keyword>
<dbReference type="InterPro" id="IPR058042">
    <property type="entry name" value="CAMSAP_N"/>
</dbReference>
<dbReference type="SUPFAM" id="SSF47576">
    <property type="entry name" value="Calponin-homology domain, CH-domain"/>
    <property type="match status" value="1"/>
</dbReference>
<evidence type="ECO:0000256" key="8">
    <source>
        <dbReference type="SAM" id="MobiDB-lite"/>
    </source>
</evidence>
<evidence type="ECO:0000256" key="4">
    <source>
        <dbReference type="ARBA" id="ARBA00023054"/>
    </source>
</evidence>
<dbReference type="Pfam" id="PF11971">
    <property type="entry name" value="CAMSAP_CH"/>
    <property type="match status" value="1"/>
</dbReference>
<dbReference type="GO" id="GO:0005516">
    <property type="term" value="F:calmodulin binding"/>
    <property type="evidence" value="ECO:0007669"/>
    <property type="project" value="InterPro"/>
</dbReference>
<feature type="region of interest" description="Disordered" evidence="8">
    <location>
        <begin position="369"/>
        <end position="410"/>
    </location>
</feature>
<feature type="compositionally biased region" description="Basic and acidic residues" evidence="8">
    <location>
        <begin position="500"/>
        <end position="516"/>
    </location>
</feature>
<dbReference type="SMART" id="SM01051">
    <property type="entry name" value="CAMSAP_CKK"/>
    <property type="match status" value="1"/>
</dbReference>
<gene>
    <name evidence="11" type="ORF">Baya_10158</name>
</gene>
<dbReference type="Pfam" id="PF25532">
    <property type="entry name" value="CH_CAMSAP2_N"/>
    <property type="match status" value="1"/>
</dbReference>
<evidence type="ECO:0000313" key="11">
    <source>
        <dbReference type="EMBL" id="TSO47196.1"/>
    </source>
</evidence>
<comment type="similarity">
    <text evidence="6">Belongs to the CAMSAP1 family.</text>
</comment>
<dbReference type="OrthoDB" id="2125658at2759"/>
<keyword evidence="5" id="KW-0206">Cytoskeleton</keyword>
<dbReference type="GO" id="GO:0031175">
    <property type="term" value="P:neuron projection development"/>
    <property type="evidence" value="ECO:0007669"/>
    <property type="project" value="InterPro"/>
</dbReference>
<organism evidence="11 12">
    <name type="scientific">Bagarius yarrelli</name>
    <name type="common">Goonch</name>
    <name type="synonym">Bagrus yarrelli</name>
    <dbReference type="NCBI Taxonomy" id="175774"/>
    <lineage>
        <taxon>Eukaryota</taxon>
        <taxon>Metazoa</taxon>
        <taxon>Chordata</taxon>
        <taxon>Craniata</taxon>
        <taxon>Vertebrata</taxon>
        <taxon>Euteleostomi</taxon>
        <taxon>Actinopterygii</taxon>
        <taxon>Neopterygii</taxon>
        <taxon>Teleostei</taxon>
        <taxon>Ostariophysi</taxon>
        <taxon>Siluriformes</taxon>
        <taxon>Sisoridae</taxon>
        <taxon>Sisorinae</taxon>
        <taxon>Bagarius</taxon>
    </lineage>
</organism>
<dbReference type="InterPro" id="IPR001715">
    <property type="entry name" value="CH_dom"/>
</dbReference>
<comment type="subcellular location">
    <subcellularLocation>
        <location evidence="1">Cytoplasm</location>
        <location evidence="1">Cytoskeleton</location>
    </subcellularLocation>
</comment>
<dbReference type="GO" id="GO:0036449">
    <property type="term" value="C:microtubule minus-end"/>
    <property type="evidence" value="ECO:0007669"/>
    <property type="project" value="TreeGrafter"/>
</dbReference>
<dbReference type="InterPro" id="IPR011033">
    <property type="entry name" value="PRC_barrel-like_sf"/>
</dbReference>
<keyword evidence="12" id="KW-1185">Reference proteome</keyword>
<dbReference type="GO" id="GO:0030507">
    <property type="term" value="F:spectrin binding"/>
    <property type="evidence" value="ECO:0007669"/>
    <property type="project" value="InterPro"/>
</dbReference>
<feature type="domain" description="CKK" evidence="10">
    <location>
        <begin position="1199"/>
        <end position="1333"/>
    </location>
</feature>
<feature type="region of interest" description="Disordered" evidence="8">
    <location>
        <begin position="1142"/>
        <end position="1196"/>
    </location>
</feature>
<name>A0A556UF29_BAGYA</name>
<dbReference type="InterPro" id="IPR032940">
    <property type="entry name" value="CAMSAP"/>
</dbReference>